<reference evidence="1" key="1">
    <citation type="journal article" date="2021" name="Proc. Natl. Acad. Sci. U.S.A.">
        <title>A Catalog of Tens of Thousands of Viruses from Human Metagenomes Reveals Hidden Associations with Chronic Diseases.</title>
        <authorList>
            <person name="Tisza M.J."/>
            <person name="Buck C.B."/>
        </authorList>
    </citation>
    <scope>NUCLEOTIDE SEQUENCE</scope>
    <source>
        <strain evidence="1">CtCo31</strain>
    </source>
</reference>
<sequence length="31" mass="3675">MIKIAKNMLKEDKYIFKGDEYLGPRKNDTKS</sequence>
<name>A0A8S5UMC0_9CAUD</name>
<dbReference type="EMBL" id="BK016109">
    <property type="protein sequence ID" value="DAF95526.1"/>
    <property type="molecule type" value="Genomic_DNA"/>
</dbReference>
<accession>A0A8S5UMC0</accession>
<evidence type="ECO:0000313" key="1">
    <source>
        <dbReference type="EMBL" id="DAF95526.1"/>
    </source>
</evidence>
<protein>
    <submittedName>
        <fullName evidence="1">Uncharacterized protein</fullName>
    </submittedName>
</protein>
<organism evidence="1">
    <name type="scientific">Myoviridae sp. ctCo31</name>
    <dbReference type="NCBI Taxonomy" id="2825053"/>
    <lineage>
        <taxon>Viruses</taxon>
        <taxon>Duplodnaviria</taxon>
        <taxon>Heunggongvirae</taxon>
        <taxon>Uroviricota</taxon>
        <taxon>Caudoviricetes</taxon>
    </lineage>
</organism>
<proteinExistence type="predicted"/>